<evidence type="ECO:0000256" key="2">
    <source>
        <dbReference type="ARBA" id="ARBA00022729"/>
    </source>
</evidence>
<keyword evidence="6" id="KW-1185">Reference proteome</keyword>
<dbReference type="PATRIC" id="fig|935700.4.peg.3460"/>
<dbReference type="Gene3D" id="3.40.190.170">
    <property type="entry name" value="Bacterial extracellular solute-binding protein, family 7"/>
    <property type="match status" value="1"/>
</dbReference>
<keyword evidence="3" id="KW-0574">Periplasm</keyword>
<evidence type="ECO:0000256" key="3">
    <source>
        <dbReference type="ARBA" id="ARBA00022764"/>
    </source>
</evidence>
<dbReference type="PANTHER" id="PTHR33376:SF4">
    <property type="entry name" value="SIALIC ACID-BINDING PERIPLASMIC PROTEIN SIAP"/>
    <property type="match status" value="1"/>
</dbReference>
<name>A0A0D1D4M7_9RHOB</name>
<dbReference type="RefSeq" id="WP_052501025.1">
    <property type="nucleotide sequence ID" value="NZ_FZPF01000001.1"/>
</dbReference>
<proteinExistence type="predicted"/>
<dbReference type="STRING" id="935700.jaqu_33540"/>
<organism evidence="5 6">
    <name type="scientific">Jannaschia aquimarina</name>
    <dbReference type="NCBI Taxonomy" id="935700"/>
    <lineage>
        <taxon>Bacteria</taxon>
        <taxon>Pseudomonadati</taxon>
        <taxon>Pseudomonadota</taxon>
        <taxon>Alphaproteobacteria</taxon>
        <taxon>Rhodobacterales</taxon>
        <taxon>Roseobacteraceae</taxon>
        <taxon>Jannaschia</taxon>
    </lineage>
</organism>
<comment type="caution">
    <text evidence="5">The sequence shown here is derived from an EMBL/GenBank/DDBJ whole genome shotgun (WGS) entry which is preliminary data.</text>
</comment>
<dbReference type="Pfam" id="PF03480">
    <property type="entry name" value="DctP"/>
    <property type="match status" value="1"/>
</dbReference>
<keyword evidence="2 4" id="KW-0732">Signal</keyword>
<dbReference type="GO" id="GO:0042597">
    <property type="term" value="C:periplasmic space"/>
    <property type="evidence" value="ECO:0007669"/>
    <property type="project" value="UniProtKB-SubCell"/>
</dbReference>
<reference evidence="5 6" key="1">
    <citation type="submission" date="2015-02" db="EMBL/GenBank/DDBJ databases">
        <title>Genome Sequence of Jannaschia aquimarina DSM28248, a member of the Roseobacter clade.</title>
        <authorList>
            <person name="Voget S."/>
            <person name="Daniel R."/>
        </authorList>
    </citation>
    <scope>NUCLEOTIDE SEQUENCE [LARGE SCALE GENOMIC DNA]</scope>
    <source>
        <strain evidence="5 6">GSW-M26</strain>
    </source>
</reference>
<evidence type="ECO:0000256" key="4">
    <source>
        <dbReference type="SAM" id="SignalP"/>
    </source>
</evidence>
<evidence type="ECO:0000256" key="1">
    <source>
        <dbReference type="ARBA" id="ARBA00004418"/>
    </source>
</evidence>
<dbReference type="NCBIfam" id="NF037995">
    <property type="entry name" value="TRAP_S1"/>
    <property type="match status" value="1"/>
</dbReference>
<protein>
    <submittedName>
        <fullName evidence="5">SiaP_2 protein</fullName>
    </submittedName>
</protein>
<gene>
    <name evidence="5" type="primary">siaP_2</name>
    <name evidence="5" type="ORF">jaqu_33540</name>
</gene>
<feature type="signal peptide" evidence="4">
    <location>
        <begin position="1"/>
        <end position="22"/>
    </location>
</feature>
<evidence type="ECO:0000313" key="5">
    <source>
        <dbReference type="EMBL" id="KIT15028.1"/>
    </source>
</evidence>
<dbReference type="Proteomes" id="UP000032232">
    <property type="component" value="Unassembled WGS sequence"/>
</dbReference>
<dbReference type="PANTHER" id="PTHR33376">
    <property type="match status" value="1"/>
</dbReference>
<dbReference type="AlphaFoldDB" id="A0A0D1D4M7"/>
<dbReference type="GO" id="GO:0055085">
    <property type="term" value="P:transmembrane transport"/>
    <property type="evidence" value="ECO:0007669"/>
    <property type="project" value="InterPro"/>
</dbReference>
<dbReference type="InterPro" id="IPR038404">
    <property type="entry name" value="TRAP_DctP_sf"/>
</dbReference>
<evidence type="ECO:0000313" key="6">
    <source>
        <dbReference type="Proteomes" id="UP000032232"/>
    </source>
</evidence>
<accession>A0A0D1D4M7</accession>
<sequence length="332" mass="36363">MKTTILALAVASLAVTTNAGHAQTLKFSTVGKGGDPDAVAMRVWEAYIEENSDLEVDVFDSASLVEQGKQGQALARGTVDAAYMSPAWFTDQAPKWEIFATPYLLTGPEHICAVRQSDIWDDMVVEIEDAMGLRILDAAYQGTRTLNLRERRDVNTPADLEGLALRVVPSPSNILMGEGLGANPTPVPFSELYLALQTGTVDAQENPLTLIHSQKFYEVTEQIVDTRHKVLIQFPAFSARNWQNLTAEQQQVVSDGAREAMAAYTQSVIDLEASLQETLEAEGIVFTQPDVEAFRSAVQTRFLESDLAANWEEGMFETIAGMDIPAECQTDS</sequence>
<dbReference type="EMBL" id="JYFE01000060">
    <property type="protein sequence ID" value="KIT15028.1"/>
    <property type="molecule type" value="Genomic_DNA"/>
</dbReference>
<feature type="chain" id="PRO_5002240184" evidence="4">
    <location>
        <begin position="23"/>
        <end position="332"/>
    </location>
</feature>
<comment type="subcellular location">
    <subcellularLocation>
        <location evidence="1">Periplasm</location>
    </subcellularLocation>
</comment>
<dbReference type="InterPro" id="IPR018389">
    <property type="entry name" value="DctP_fam"/>
</dbReference>
<dbReference type="SUPFAM" id="SSF53850">
    <property type="entry name" value="Periplasmic binding protein-like II"/>
    <property type="match status" value="1"/>
</dbReference>